<keyword evidence="4" id="KW-0812">Transmembrane</keyword>
<evidence type="ECO:0000256" key="1">
    <source>
        <dbReference type="ARBA" id="ARBA00022679"/>
    </source>
</evidence>
<dbReference type="InterPro" id="IPR036890">
    <property type="entry name" value="HATPase_C_sf"/>
</dbReference>
<proteinExistence type="predicted"/>
<dbReference type="RefSeq" id="WP_197010114.1">
    <property type="nucleotide sequence ID" value="NZ_BAABES010000006.1"/>
</dbReference>
<dbReference type="Pfam" id="PF02518">
    <property type="entry name" value="HATPase_c"/>
    <property type="match status" value="1"/>
</dbReference>
<organism evidence="6 7">
    <name type="scientific">Actinomadura viridis</name>
    <dbReference type="NCBI Taxonomy" id="58110"/>
    <lineage>
        <taxon>Bacteria</taxon>
        <taxon>Bacillati</taxon>
        <taxon>Actinomycetota</taxon>
        <taxon>Actinomycetes</taxon>
        <taxon>Streptosporangiales</taxon>
        <taxon>Thermomonosporaceae</taxon>
        <taxon>Actinomadura</taxon>
    </lineage>
</organism>
<evidence type="ECO:0000256" key="2">
    <source>
        <dbReference type="ARBA" id="ARBA00022777"/>
    </source>
</evidence>
<accession>A0A931DBP7</accession>
<dbReference type="AlphaFoldDB" id="A0A931DBP7"/>
<comment type="caution">
    <text evidence="6">The sequence shown here is derived from an EMBL/GenBank/DDBJ whole genome shotgun (WGS) entry which is preliminary data.</text>
</comment>
<keyword evidence="1" id="KW-0808">Transferase</keyword>
<evidence type="ECO:0000259" key="5">
    <source>
        <dbReference type="SMART" id="SM00387"/>
    </source>
</evidence>
<feature type="transmembrane region" description="Helical" evidence="4">
    <location>
        <begin position="45"/>
        <end position="66"/>
    </location>
</feature>
<dbReference type="Gene3D" id="1.20.5.1930">
    <property type="match status" value="1"/>
</dbReference>
<feature type="domain" description="Histidine kinase/HSP90-like ATPase" evidence="5">
    <location>
        <begin position="291"/>
        <end position="389"/>
    </location>
</feature>
<dbReference type="InterPro" id="IPR050482">
    <property type="entry name" value="Sensor_HK_TwoCompSys"/>
</dbReference>
<dbReference type="GO" id="GO:0046983">
    <property type="term" value="F:protein dimerization activity"/>
    <property type="evidence" value="ECO:0007669"/>
    <property type="project" value="InterPro"/>
</dbReference>
<dbReference type="GO" id="GO:0000155">
    <property type="term" value="F:phosphorelay sensor kinase activity"/>
    <property type="evidence" value="ECO:0007669"/>
    <property type="project" value="InterPro"/>
</dbReference>
<reference evidence="6" key="1">
    <citation type="submission" date="2020-11" db="EMBL/GenBank/DDBJ databases">
        <title>Sequencing the genomes of 1000 actinobacteria strains.</title>
        <authorList>
            <person name="Klenk H.-P."/>
        </authorList>
    </citation>
    <scope>NUCLEOTIDE SEQUENCE</scope>
    <source>
        <strain evidence="6">DSM 43175</strain>
    </source>
</reference>
<evidence type="ECO:0000313" key="6">
    <source>
        <dbReference type="EMBL" id="MBG6087220.1"/>
    </source>
</evidence>
<keyword evidence="3" id="KW-0902">Two-component regulatory system</keyword>
<dbReference type="Gene3D" id="3.30.565.10">
    <property type="entry name" value="Histidine kinase-like ATPase, C-terminal domain"/>
    <property type="match status" value="1"/>
</dbReference>
<keyword evidence="7" id="KW-1185">Reference proteome</keyword>
<dbReference type="CDD" id="cd16917">
    <property type="entry name" value="HATPase_UhpB-NarQ-NarX-like"/>
    <property type="match status" value="1"/>
</dbReference>
<evidence type="ECO:0000313" key="7">
    <source>
        <dbReference type="Proteomes" id="UP000614047"/>
    </source>
</evidence>
<dbReference type="Pfam" id="PF07730">
    <property type="entry name" value="HisKA_3"/>
    <property type="match status" value="1"/>
</dbReference>
<dbReference type="EMBL" id="JADOUA010000001">
    <property type="protein sequence ID" value="MBG6087220.1"/>
    <property type="molecule type" value="Genomic_DNA"/>
</dbReference>
<keyword evidence="4" id="KW-1133">Transmembrane helix</keyword>
<gene>
    <name evidence="6" type="ORF">IW256_001333</name>
</gene>
<dbReference type="PANTHER" id="PTHR24421">
    <property type="entry name" value="NITRATE/NITRITE SENSOR PROTEIN NARX-RELATED"/>
    <property type="match status" value="1"/>
</dbReference>
<sequence>MAGEGLGGVAGRRIGSTFRLLMQVRIWMAVMSMLLTPYNRQNLETTVVVVGVALLSWLGLVAWQQIVTWLLAYPVLIVIDVCVSYVVLVAGGVLGPFFLFTVVTSTVAGLLHHRTGVLLVCLMQVAAYYGAAASDSGSIVSFQTVVAMPAFYPICGYLGAKIRRLFDEHEELYKARGQAEVVAAAAEERARLAREMHDSLAKTLRGIAMSAEALPLWLARKPSRAEQEAVRIAAAAEIASREVRQLISDLREDVVQQPIDTVVGAVTADWARSSGVQARVSADPGVDLPLRTRYELVAILKEALENVSRHAGASAVDVRLTLGPAGPVLTVADDGHGFSASPDFSELVREGHYGLVGMRERAATVGARLDVDSRPGAGTTIAVTFPGALGEGWATDLEVA</sequence>
<dbReference type="SUPFAM" id="SSF55874">
    <property type="entry name" value="ATPase domain of HSP90 chaperone/DNA topoisomerase II/histidine kinase"/>
    <property type="match status" value="1"/>
</dbReference>
<dbReference type="Proteomes" id="UP000614047">
    <property type="component" value="Unassembled WGS sequence"/>
</dbReference>
<name>A0A931DBP7_9ACTN</name>
<keyword evidence="4" id="KW-0472">Membrane</keyword>
<feature type="transmembrane region" description="Helical" evidence="4">
    <location>
        <begin position="72"/>
        <end position="103"/>
    </location>
</feature>
<feature type="transmembrane region" description="Helical" evidence="4">
    <location>
        <begin position="20"/>
        <end position="38"/>
    </location>
</feature>
<dbReference type="InterPro" id="IPR011712">
    <property type="entry name" value="Sig_transdc_His_kin_sub3_dim/P"/>
</dbReference>
<feature type="transmembrane region" description="Helical" evidence="4">
    <location>
        <begin position="115"/>
        <end position="133"/>
    </location>
</feature>
<evidence type="ECO:0000256" key="3">
    <source>
        <dbReference type="ARBA" id="ARBA00023012"/>
    </source>
</evidence>
<protein>
    <submittedName>
        <fullName evidence="6">Signal transduction histidine kinase</fullName>
    </submittedName>
</protein>
<feature type="transmembrane region" description="Helical" evidence="4">
    <location>
        <begin position="139"/>
        <end position="160"/>
    </location>
</feature>
<dbReference type="GO" id="GO:0016020">
    <property type="term" value="C:membrane"/>
    <property type="evidence" value="ECO:0007669"/>
    <property type="project" value="InterPro"/>
</dbReference>
<keyword evidence="2 6" id="KW-0418">Kinase</keyword>
<dbReference type="InterPro" id="IPR003594">
    <property type="entry name" value="HATPase_dom"/>
</dbReference>
<evidence type="ECO:0000256" key="4">
    <source>
        <dbReference type="SAM" id="Phobius"/>
    </source>
</evidence>
<dbReference type="SMART" id="SM00387">
    <property type="entry name" value="HATPase_c"/>
    <property type="match status" value="1"/>
</dbReference>